<dbReference type="Pfam" id="PF01120">
    <property type="entry name" value="Alpha_L_fucos"/>
    <property type="match status" value="1"/>
</dbReference>
<sequence>MPTPIQRPCSLSSSVLAAARKCLVVLITAMIVANAMAATPAGRSEARSDQTAAREARISWWRKDRFGIFVHWGLYSILGRGEWAQWNEQIPVETYAKLADRFDPKHFDANAWARLFKAAGARYVVLTSRHHDGFALFSDPGNPFTSVSTAAHRDFVAAYVAAMRKANLRVGLYYSPLDWRFPGYIAPGIYRASAEAMRAQYHRQLRELLTNYGHIDILWFDGGEADWLSFGGDWKGPQWVKRKYGQHYEGGFHWGSRKMYTMLRRLQPDVVINGRSDMPEDFHSREGDGALGDFDASHPWELCTTIVNGPWGWMPGAPIKSLHHLVRMFVQTAGRDGNFLLNVGPRPDGEIDPAQADRLRELGGWLKRNGASIYGTRGGPYLPGAYGVTTYTGRKIFVHLLAASDGAINLPPIPARIEQGSLLDGSPIVWTQTPEGIELRVDPSHWDSIDTIVVLDLDRDASSIAPVAVK</sequence>
<dbReference type="AlphaFoldDB" id="A0A1J5SAX3"/>
<keyword evidence="6" id="KW-0326">Glycosidase</keyword>
<evidence type="ECO:0000256" key="6">
    <source>
        <dbReference type="ARBA" id="ARBA00023295"/>
    </source>
</evidence>
<evidence type="ECO:0000256" key="5">
    <source>
        <dbReference type="ARBA" id="ARBA00022801"/>
    </source>
</evidence>
<dbReference type="Gene3D" id="3.20.20.80">
    <property type="entry name" value="Glycosidases"/>
    <property type="match status" value="1"/>
</dbReference>
<dbReference type="InterPro" id="IPR057739">
    <property type="entry name" value="Glyco_hydro_29_N"/>
</dbReference>
<dbReference type="GO" id="GO:0005764">
    <property type="term" value="C:lysosome"/>
    <property type="evidence" value="ECO:0007669"/>
    <property type="project" value="TreeGrafter"/>
</dbReference>
<evidence type="ECO:0000256" key="2">
    <source>
        <dbReference type="ARBA" id="ARBA00007951"/>
    </source>
</evidence>
<comment type="caution">
    <text evidence="8">The sequence shown here is derived from an EMBL/GenBank/DDBJ whole genome shotgun (WGS) entry which is preliminary data.</text>
</comment>
<protein>
    <recommendedName>
        <fullName evidence="3">alpha-L-fucosidase</fullName>
        <ecNumber evidence="3">3.2.1.51</ecNumber>
    </recommendedName>
</protein>
<dbReference type="PIRSF" id="PIRSF001092">
    <property type="entry name" value="Alpha-L-fucosidase"/>
    <property type="match status" value="1"/>
</dbReference>
<feature type="domain" description="Glycoside hydrolase family 29 N-terminal" evidence="7">
    <location>
        <begin position="42"/>
        <end position="370"/>
    </location>
</feature>
<dbReference type="InterPro" id="IPR017853">
    <property type="entry name" value="GH"/>
</dbReference>
<evidence type="ECO:0000256" key="3">
    <source>
        <dbReference type="ARBA" id="ARBA00012662"/>
    </source>
</evidence>
<dbReference type="PANTHER" id="PTHR10030:SF37">
    <property type="entry name" value="ALPHA-L-FUCOSIDASE-RELATED"/>
    <property type="match status" value="1"/>
</dbReference>
<comment type="function">
    <text evidence="1">Alpha-L-fucosidase is responsible for hydrolyzing the alpha-1,6-linked fucose joined to the reducing-end N-acetylglucosamine of the carbohydrate moieties of glycoproteins.</text>
</comment>
<dbReference type="InterPro" id="IPR000933">
    <property type="entry name" value="Glyco_hydro_29"/>
</dbReference>
<dbReference type="GO" id="GO:0004560">
    <property type="term" value="F:alpha-L-fucosidase activity"/>
    <property type="evidence" value="ECO:0007669"/>
    <property type="project" value="InterPro"/>
</dbReference>
<accession>A0A1J5SAX3</accession>
<dbReference type="SUPFAM" id="SSF51445">
    <property type="entry name" value="(Trans)glycosidases"/>
    <property type="match status" value="1"/>
</dbReference>
<reference evidence="8" key="1">
    <citation type="submission" date="2016-10" db="EMBL/GenBank/DDBJ databases">
        <title>Sequence of Gallionella enrichment culture.</title>
        <authorList>
            <person name="Poehlein A."/>
            <person name="Muehling M."/>
            <person name="Daniel R."/>
        </authorList>
    </citation>
    <scope>NUCLEOTIDE SEQUENCE</scope>
</reference>
<dbReference type="EC" id="3.2.1.51" evidence="3"/>
<dbReference type="PANTHER" id="PTHR10030">
    <property type="entry name" value="ALPHA-L-FUCOSIDASE"/>
    <property type="match status" value="1"/>
</dbReference>
<keyword evidence="4" id="KW-0732">Signal</keyword>
<evidence type="ECO:0000256" key="4">
    <source>
        <dbReference type="ARBA" id="ARBA00022729"/>
    </source>
</evidence>
<dbReference type="SMART" id="SM00812">
    <property type="entry name" value="Alpha_L_fucos"/>
    <property type="match status" value="1"/>
</dbReference>
<organism evidence="8">
    <name type="scientific">mine drainage metagenome</name>
    <dbReference type="NCBI Taxonomy" id="410659"/>
    <lineage>
        <taxon>unclassified sequences</taxon>
        <taxon>metagenomes</taxon>
        <taxon>ecological metagenomes</taxon>
    </lineage>
</organism>
<keyword evidence="5" id="KW-0378">Hydrolase</keyword>
<name>A0A1J5SAX3_9ZZZZ</name>
<gene>
    <name evidence="8" type="ORF">GALL_126500</name>
</gene>
<evidence type="ECO:0000259" key="7">
    <source>
        <dbReference type="Pfam" id="PF01120"/>
    </source>
</evidence>
<evidence type="ECO:0000256" key="1">
    <source>
        <dbReference type="ARBA" id="ARBA00004071"/>
    </source>
</evidence>
<comment type="similarity">
    <text evidence="2">Belongs to the glycosyl hydrolase 29 family.</text>
</comment>
<dbReference type="InterPro" id="IPR016286">
    <property type="entry name" value="FUC_metazoa-typ"/>
</dbReference>
<dbReference type="PRINTS" id="PR00741">
    <property type="entry name" value="GLHYDRLASE29"/>
</dbReference>
<dbReference type="GO" id="GO:0006004">
    <property type="term" value="P:fucose metabolic process"/>
    <property type="evidence" value="ECO:0007669"/>
    <property type="project" value="InterPro"/>
</dbReference>
<evidence type="ECO:0000313" key="8">
    <source>
        <dbReference type="EMBL" id="OIR05338.1"/>
    </source>
</evidence>
<proteinExistence type="inferred from homology"/>
<dbReference type="EMBL" id="MLJW01000051">
    <property type="protein sequence ID" value="OIR05338.1"/>
    <property type="molecule type" value="Genomic_DNA"/>
</dbReference>
<dbReference type="GO" id="GO:0016139">
    <property type="term" value="P:glycoside catabolic process"/>
    <property type="evidence" value="ECO:0007669"/>
    <property type="project" value="TreeGrafter"/>
</dbReference>